<evidence type="ECO:0000256" key="6">
    <source>
        <dbReference type="ARBA" id="ARBA00023136"/>
    </source>
</evidence>
<evidence type="ECO:0000256" key="7">
    <source>
        <dbReference type="ARBA" id="ARBA00023237"/>
    </source>
</evidence>
<evidence type="ECO:0000259" key="11">
    <source>
        <dbReference type="Pfam" id="PF00593"/>
    </source>
</evidence>
<evidence type="ECO:0000256" key="10">
    <source>
        <dbReference type="SAM" id="SignalP"/>
    </source>
</evidence>
<dbReference type="PROSITE" id="PS52016">
    <property type="entry name" value="TONB_DEPENDENT_REC_3"/>
    <property type="match status" value="1"/>
</dbReference>
<dbReference type="InterPro" id="IPR039426">
    <property type="entry name" value="TonB-dep_rcpt-like"/>
</dbReference>
<dbReference type="NCBIfam" id="TIGR04057">
    <property type="entry name" value="SusC_RagA_signa"/>
    <property type="match status" value="1"/>
</dbReference>
<keyword evidence="3 8" id="KW-1134">Transmembrane beta strand</keyword>
<keyword evidence="5 9" id="KW-0798">TonB box</keyword>
<evidence type="ECO:0000256" key="5">
    <source>
        <dbReference type="ARBA" id="ARBA00023077"/>
    </source>
</evidence>
<dbReference type="OrthoDB" id="1019466at2"/>
<feature type="domain" description="TonB-dependent receptor plug" evidence="12">
    <location>
        <begin position="130"/>
        <end position="254"/>
    </location>
</feature>
<dbReference type="RefSeq" id="WP_109417488.1">
    <property type="nucleotide sequence ID" value="NZ_QEAS01000018.1"/>
</dbReference>
<dbReference type="Pfam" id="PF07715">
    <property type="entry name" value="Plug"/>
    <property type="match status" value="1"/>
</dbReference>
<keyword evidence="10" id="KW-0732">Signal</keyword>
<accession>A0A2U2PCL1</accession>
<dbReference type="InterPro" id="IPR023996">
    <property type="entry name" value="TonB-dep_OMP_SusC/RagA"/>
</dbReference>
<dbReference type="Proteomes" id="UP000245647">
    <property type="component" value="Unassembled WGS sequence"/>
</dbReference>
<reference evidence="13 14" key="1">
    <citation type="submission" date="2018-04" db="EMBL/GenBank/DDBJ databases">
        <title>Pedobacter chongqingensis sp. nov., isolated from a rottenly hemp rope.</title>
        <authorList>
            <person name="Cai Y."/>
        </authorList>
    </citation>
    <scope>NUCLEOTIDE SEQUENCE [LARGE SCALE GENOMIC DNA]</scope>
    <source>
        <strain evidence="13 14">FJ4-8</strain>
    </source>
</reference>
<dbReference type="NCBIfam" id="TIGR04056">
    <property type="entry name" value="OMP_RagA_SusC"/>
    <property type="match status" value="1"/>
</dbReference>
<evidence type="ECO:0000256" key="3">
    <source>
        <dbReference type="ARBA" id="ARBA00022452"/>
    </source>
</evidence>
<dbReference type="Pfam" id="PF00593">
    <property type="entry name" value="TonB_dep_Rec_b-barrel"/>
    <property type="match status" value="1"/>
</dbReference>
<feature type="domain" description="TonB-dependent receptor-like beta-barrel" evidence="11">
    <location>
        <begin position="496"/>
        <end position="866"/>
    </location>
</feature>
<feature type="signal peptide" evidence="10">
    <location>
        <begin position="1"/>
        <end position="18"/>
    </location>
</feature>
<dbReference type="GO" id="GO:0009279">
    <property type="term" value="C:cell outer membrane"/>
    <property type="evidence" value="ECO:0007669"/>
    <property type="project" value="UniProtKB-SubCell"/>
</dbReference>
<evidence type="ECO:0000256" key="8">
    <source>
        <dbReference type="PROSITE-ProRule" id="PRU01360"/>
    </source>
</evidence>
<keyword evidence="7 8" id="KW-0998">Cell outer membrane</keyword>
<evidence type="ECO:0000256" key="4">
    <source>
        <dbReference type="ARBA" id="ARBA00022692"/>
    </source>
</evidence>
<evidence type="ECO:0000259" key="12">
    <source>
        <dbReference type="Pfam" id="PF07715"/>
    </source>
</evidence>
<keyword evidence="6 8" id="KW-0472">Membrane</keyword>
<comment type="similarity">
    <text evidence="8 9">Belongs to the TonB-dependent receptor family.</text>
</comment>
<gene>
    <name evidence="13" type="ORF">DDR33_19365</name>
</gene>
<organism evidence="13 14">
    <name type="scientific">Pararcticibacter amylolyticus</name>
    <dbReference type="NCBI Taxonomy" id="2173175"/>
    <lineage>
        <taxon>Bacteria</taxon>
        <taxon>Pseudomonadati</taxon>
        <taxon>Bacteroidota</taxon>
        <taxon>Sphingobacteriia</taxon>
        <taxon>Sphingobacteriales</taxon>
        <taxon>Sphingobacteriaceae</taxon>
        <taxon>Pararcticibacter</taxon>
    </lineage>
</organism>
<feature type="chain" id="PRO_5015494635" evidence="10">
    <location>
        <begin position="19"/>
        <end position="1092"/>
    </location>
</feature>
<keyword evidence="4 8" id="KW-0812">Transmembrane</keyword>
<dbReference type="Gene3D" id="2.170.130.10">
    <property type="entry name" value="TonB-dependent receptor, plug domain"/>
    <property type="match status" value="1"/>
</dbReference>
<evidence type="ECO:0000256" key="2">
    <source>
        <dbReference type="ARBA" id="ARBA00022448"/>
    </source>
</evidence>
<dbReference type="InterPro" id="IPR018247">
    <property type="entry name" value="EF_Hand_1_Ca_BS"/>
</dbReference>
<keyword evidence="2 8" id="KW-0813">Transport</keyword>
<evidence type="ECO:0000256" key="1">
    <source>
        <dbReference type="ARBA" id="ARBA00004571"/>
    </source>
</evidence>
<dbReference type="SUPFAM" id="SSF49464">
    <property type="entry name" value="Carboxypeptidase regulatory domain-like"/>
    <property type="match status" value="1"/>
</dbReference>
<evidence type="ECO:0000256" key="9">
    <source>
        <dbReference type="RuleBase" id="RU003357"/>
    </source>
</evidence>
<sequence length="1092" mass="122942">MKKISLVLVFIFTLAELAAQTAGQKAILRGKVTDKQDKQAIIGASVVELDKDGRTITGISTDIEGNYVLRVSSLQNRISVSYIGYRTSVISINGRTVLNVQLDGSSKELQDVVITAKKQVSTGGGLLIDEKNITGAITRVKADDLKELSAASIDQALQGRMPGVDFGSTSGDPGAGMSIRIRGTASLSGNSNPLIVVDDMPYETSVPESFDFGTADAQGYAQLLNIAPSDIEEITVLKDAASTAVWGARAANGVLIVRTKRGAIGKPVVTYNLRATVNKQPEPIPLLSGDQFSMLVPEMVSNAGGLPLNRNNNKEFSYDPNDPYYYYNYSNNTNWIDEITRTGIQHDHNISMTGGGQKAKYYASVGYLNSKGTTKGTALERITSKINLDYNVSNRIRFRTDIAYTYSNNPANFTDRIRDVAYQKMPNMSPYEFDEYGNMTPVYLSPASNIQGQFGFDDKLRVTGTFNPLAMANEGFMNTTVQRVVPKFNIRYDLIPKWLLTTFDLQFDINSSKTNTFLPQIATGRYFTETFVNRATDSDWDGFGIQSNLKFFFNPQLPENHSFTSLLSIQTTDERNQTQYSLTSNTASSLLGDPSIPSRTITGDLTSGLEQYRTIGVLLNGQYGYKNRYMINGSIRMDGNSRFGSQNRYGYFPAVSLRWHFAGEQGEPFMQKFKFIDDLSFRASYGHAGKAPSRNYLFYNNYNTWNWTYLGESGVYPASIQLDNLKWETLVGENLGFNLGLFNYRIRLDAEIYRNRTRDLLFDKLQLPYYSGYSQLMFNVGTMDNKGWELLINTIPLKTKNWTIGVDFNIAQNLNVVKSVSEYYPRENTVRVGENGKYKTYLQIGNPFGSFYGFRYKGVYKDDDATLARDANGEIITGPTGQNVRMRFNYPLTDYVFQAGDARYEDINHDGNIDYKDMVYLGNSIPKVTGGFGFNVNYKKTWFLQTFFNYRMDYDMINGGKMNTTNMFSFNNQSTAVLRRWRNPGDETDIPRALYRKGYNWLGSDRYVEDASFVRLRQVTLRYTMDKDLLRRLGIKTGTIYLTAENLYTWTNYTGQDPDVSVKGNTDPFKYAQDDSLTPPTKNFVLGLTLGF</sequence>
<dbReference type="SUPFAM" id="SSF56935">
    <property type="entry name" value="Porins"/>
    <property type="match status" value="1"/>
</dbReference>
<dbReference type="Gene3D" id="2.60.40.1120">
    <property type="entry name" value="Carboxypeptidase-like, regulatory domain"/>
    <property type="match status" value="1"/>
</dbReference>
<dbReference type="EMBL" id="QEAS01000018">
    <property type="protein sequence ID" value="PWG79044.1"/>
    <property type="molecule type" value="Genomic_DNA"/>
</dbReference>
<dbReference type="PROSITE" id="PS00018">
    <property type="entry name" value="EF_HAND_1"/>
    <property type="match status" value="1"/>
</dbReference>
<evidence type="ECO:0000313" key="13">
    <source>
        <dbReference type="EMBL" id="PWG79044.1"/>
    </source>
</evidence>
<comment type="subcellular location">
    <subcellularLocation>
        <location evidence="1 8">Cell outer membrane</location>
        <topology evidence="1 8">Multi-pass membrane protein</topology>
    </subcellularLocation>
</comment>
<dbReference type="InterPro" id="IPR008969">
    <property type="entry name" value="CarboxyPept-like_regulatory"/>
</dbReference>
<dbReference type="InterPro" id="IPR012910">
    <property type="entry name" value="Plug_dom"/>
</dbReference>
<evidence type="ECO:0000313" key="14">
    <source>
        <dbReference type="Proteomes" id="UP000245647"/>
    </source>
</evidence>
<keyword evidence="14" id="KW-1185">Reference proteome</keyword>
<name>A0A2U2PCL1_9SPHI</name>
<protein>
    <submittedName>
        <fullName evidence="13">SusC/RagA family TonB-linked outer membrane protein</fullName>
    </submittedName>
</protein>
<dbReference type="InterPro" id="IPR036942">
    <property type="entry name" value="Beta-barrel_TonB_sf"/>
</dbReference>
<dbReference type="InterPro" id="IPR000531">
    <property type="entry name" value="Beta-barrel_TonB"/>
</dbReference>
<dbReference type="Gene3D" id="2.40.170.20">
    <property type="entry name" value="TonB-dependent receptor, beta-barrel domain"/>
    <property type="match status" value="1"/>
</dbReference>
<dbReference type="InterPro" id="IPR037066">
    <property type="entry name" value="Plug_dom_sf"/>
</dbReference>
<proteinExistence type="inferred from homology"/>
<dbReference type="AlphaFoldDB" id="A0A2U2PCL1"/>
<dbReference type="InterPro" id="IPR023997">
    <property type="entry name" value="TonB-dep_OMP_SusC/RagA_CS"/>
</dbReference>
<dbReference type="Pfam" id="PF13715">
    <property type="entry name" value="CarbopepD_reg_2"/>
    <property type="match status" value="1"/>
</dbReference>
<comment type="caution">
    <text evidence="13">The sequence shown here is derived from an EMBL/GenBank/DDBJ whole genome shotgun (WGS) entry which is preliminary data.</text>
</comment>